<organism evidence="2 3">
    <name type="scientific">Pyronema omphalodes (strain CBS 100304)</name>
    <name type="common">Pyronema confluens</name>
    <dbReference type="NCBI Taxonomy" id="1076935"/>
    <lineage>
        <taxon>Eukaryota</taxon>
        <taxon>Fungi</taxon>
        <taxon>Dikarya</taxon>
        <taxon>Ascomycota</taxon>
        <taxon>Pezizomycotina</taxon>
        <taxon>Pezizomycetes</taxon>
        <taxon>Pezizales</taxon>
        <taxon>Pyronemataceae</taxon>
        <taxon>Pyronema</taxon>
    </lineage>
</organism>
<keyword evidence="3" id="KW-1185">Reference proteome</keyword>
<dbReference type="eggNOG" id="ENOG502R4KZ">
    <property type="taxonomic scope" value="Eukaryota"/>
</dbReference>
<dbReference type="STRING" id="1076935.U4LHY3"/>
<sequence length="566" mass="62999">MRSKIKGFFEDLLQGLKKKKIKKKLKPLHKVTSITRKFSNRSQKDNDLKPTKPSVRVPEPDIPPRTSDSDSPTLYEPLPLPGIPAAQRLPQEVFECINTHLRELYTNASEASCESCILATLCSASKVCQNWRDGLIPVIYRDIYLTSPNASKKSTRLHQCRISLLRRTLSSRADYAIHCTKLTLPPHDPSLKPKDASRTESNVSALIRHCPNLRSLGGLHTPFTGSESPIHTALATRQHLREHLWLVSTTTPLQFTDSQSFVSLHRSWRSLETLVMQGATLNAGGGGLNHLTFADIFAQLPSLKKLMISRFQAYEFNDHTLLSIPRSVTHLRLGKLPGLTAGGLMTFSQQRRGVHTLALLELELQSMSTIAAILKMPLRKLTFLQTSSPSPALLVSRTLEWLHWDVLRHGPATGAVAASIVHGHLSALRSLRAPADRDGVLQGVCRPVESILLPYDTLSPGRRGQTRLLPLARIEAERRILEARERAFVSVLDKKGYDWMGWNGSARLWRCKELQGGWMGDPRSGVEYTLRPDVKGSREAVAKVADVLGSGGGRRREEELGLGILF</sequence>
<accession>U4LHY3</accession>
<reference evidence="2 3" key="1">
    <citation type="journal article" date="2013" name="PLoS Genet.">
        <title>The genome and development-dependent transcriptomes of Pyronema confluens: a window into fungal evolution.</title>
        <authorList>
            <person name="Traeger S."/>
            <person name="Altegoer F."/>
            <person name="Freitag M."/>
            <person name="Gabaldon T."/>
            <person name="Kempken F."/>
            <person name="Kumar A."/>
            <person name="Marcet-Houben M."/>
            <person name="Poggeler S."/>
            <person name="Stajich J.E."/>
            <person name="Nowrousian M."/>
        </authorList>
    </citation>
    <scope>NUCLEOTIDE SEQUENCE [LARGE SCALE GENOMIC DNA]</scope>
    <source>
        <strain evidence="3">CBS 100304</strain>
        <tissue evidence="2">Vegetative mycelium</tissue>
    </source>
</reference>
<dbReference type="InterPro" id="IPR032675">
    <property type="entry name" value="LRR_dom_sf"/>
</dbReference>
<dbReference type="AlphaFoldDB" id="U4LHY3"/>
<proteinExistence type="predicted"/>
<dbReference type="Gene3D" id="3.80.10.10">
    <property type="entry name" value="Ribonuclease Inhibitor"/>
    <property type="match status" value="1"/>
</dbReference>
<feature type="region of interest" description="Disordered" evidence="1">
    <location>
        <begin position="35"/>
        <end position="77"/>
    </location>
</feature>
<dbReference type="OrthoDB" id="3210378at2759"/>
<evidence type="ECO:0000313" key="3">
    <source>
        <dbReference type="Proteomes" id="UP000018144"/>
    </source>
</evidence>
<dbReference type="Proteomes" id="UP000018144">
    <property type="component" value="Unassembled WGS sequence"/>
</dbReference>
<evidence type="ECO:0000256" key="1">
    <source>
        <dbReference type="SAM" id="MobiDB-lite"/>
    </source>
</evidence>
<dbReference type="OMA" id="FECINTH"/>
<evidence type="ECO:0000313" key="2">
    <source>
        <dbReference type="EMBL" id="CCX16273.1"/>
    </source>
</evidence>
<evidence type="ECO:0008006" key="4">
    <source>
        <dbReference type="Google" id="ProtNLM"/>
    </source>
</evidence>
<protein>
    <recommendedName>
        <fullName evidence="4">F-box domain-containing protein</fullName>
    </recommendedName>
</protein>
<dbReference type="SUPFAM" id="SSF52047">
    <property type="entry name" value="RNI-like"/>
    <property type="match status" value="1"/>
</dbReference>
<dbReference type="EMBL" id="HF936373">
    <property type="protein sequence ID" value="CCX16273.1"/>
    <property type="molecule type" value="Genomic_DNA"/>
</dbReference>
<name>U4LHY3_PYROM</name>
<gene>
    <name evidence="2" type="ORF">PCON_02869</name>
</gene>